<reference evidence="5 6" key="1">
    <citation type="submission" date="2016-10" db="EMBL/GenBank/DDBJ databases">
        <authorList>
            <person name="de Groot N.N."/>
        </authorList>
    </citation>
    <scope>NUCLEOTIDE SEQUENCE [LARGE SCALE GENOMIC DNA]</scope>
    <source>
        <strain evidence="5 6">ATCC 43154</strain>
    </source>
</reference>
<dbReference type="InterPro" id="IPR000182">
    <property type="entry name" value="GNAT_dom"/>
</dbReference>
<keyword evidence="1 5" id="KW-0808">Transferase</keyword>
<proteinExistence type="predicted"/>
<dbReference type="PANTHER" id="PTHR43877">
    <property type="entry name" value="AMINOALKYLPHOSPHONATE N-ACETYLTRANSFERASE-RELATED-RELATED"/>
    <property type="match status" value="1"/>
</dbReference>
<dbReference type="InterPro" id="IPR016181">
    <property type="entry name" value="Acyl_CoA_acyltransferase"/>
</dbReference>
<accession>A0A1I4QFS9</accession>
<evidence type="ECO:0000313" key="6">
    <source>
        <dbReference type="Proteomes" id="UP000199470"/>
    </source>
</evidence>
<dbReference type="PROSITE" id="PS51186">
    <property type="entry name" value="GNAT"/>
    <property type="match status" value="1"/>
</dbReference>
<dbReference type="EMBL" id="FOTW01000019">
    <property type="protein sequence ID" value="SFM38918.1"/>
    <property type="molecule type" value="Genomic_DNA"/>
</dbReference>
<evidence type="ECO:0000313" key="5">
    <source>
        <dbReference type="EMBL" id="SFM38918.1"/>
    </source>
</evidence>
<organism evidence="5 6">
    <name type="scientific">Rugamonas rubra</name>
    <dbReference type="NCBI Taxonomy" id="758825"/>
    <lineage>
        <taxon>Bacteria</taxon>
        <taxon>Pseudomonadati</taxon>
        <taxon>Pseudomonadota</taxon>
        <taxon>Betaproteobacteria</taxon>
        <taxon>Burkholderiales</taxon>
        <taxon>Oxalobacteraceae</taxon>
        <taxon>Telluria group</taxon>
        <taxon>Rugamonas</taxon>
    </lineage>
</organism>
<sequence>MDGAARRAARAAAAPPPPPSATTAMPIAFESPDQADVIALIAELDAYQLTLYPPESVYALDLATLKQPHVLFAVARDEAGAALGCAAIVLGPEYGELKRMYLRPAGRGTGLADALLSQLEAAARARGCHQFALETGPAQPAALALYARHGYQRCGPYGDYLDDPLSVFMRKPAPGQAEAA</sequence>
<dbReference type="Pfam" id="PF00583">
    <property type="entry name" value="Acetyltransf_1"/>
    <property type="match status" value="1"/>
</dbReference>
<dbReference type="Proteomes" id="UP000199470">
    <property type="component" value="Unassembled WGS sequence"/>
</dbReference>
<dbReference type="AlphaFoldDB" id="A0A1I4QFS9"/>
<evidence type="ECO:0000256" key="2">
    <source>
        <dbReference type="ARBA" id="ARBA00023315"/>
    </source>
</evidence>
<evidence type="ECO:0000259" key="4">
    <source>
        <dbReference type="PROSITE" id="PS51186"/>
    </source>
</evidence>
<evidence type="ECO:0000256" key="1">
    <source>
        <dbReference type="ARBA" id="ARBA00022679"/>
    </source>
</evidence>
<gene>
    <name evidence="5" type="ORF">SAMN02982985_03895</name>
</gene>
<feature type="region of interest" description="Disordered" evidence="3">
    <location>
        <begin position="1"/>
        <end position="26"/>
    </location>
</feature>
<evidence type="ECO:0000256" key="3">
    <source>
        <dbReference type="SAM" id="MobiDB-lite"/>
    </source>
</evidence>
<dbReference type="SUPFAM" id="SSF55729">
    <property type="entry name" value="Acyl-CoA N-acyltransferases (Nat)"/>
    <property type="match status" value="1"/>
</dbReference>
<dbReference type="STRING" id="758825.SAMN02982985_03895"/>
<feature type="domain" description="N-acetyltransferase" evidence="4">
    <location>
        <begin position="27"/>
        <end position="174"/>
    </location>
</feature>
<dbReference type="InterPro" id="IPR050832">
    <property type="entry name" value="Bact_Acetyltransf"/>
</dbReference>
<dbReference type="Gene3D" id="3.40.630.30">
    <property type="match status" value="1"/>
</dbReference>
<keyword evidence="2" id="KW-0012">Acyltransferase</keyword>
<dbReference type="CDD" id="cd04301">
    <property type="entry name" value="NAT_SF"/>
    <property type="match status" value="1"/>
</dbReference>
<keyword evidence="6" id="KW-1185">Reference proteome</keyword>
<dbReference type="GO" id="GO:0016747">
    <property type="term" value="F:acyltransferase activity, transferring groups other than amino-acyl groups"/>
    <property type="evidence" value="ECO:0007669"/>
    <property type="project" value="InterPro"/>
</dbReference>
<name>A0A1I4QFS9_9BURK</name>
<protein>
    <submittedName>
        <fullName evidence="5">Putative acetyltransferase</fullName>
    </submittedName>
</protein>
<dbReference type="PANTHER" id="PTHR43877:SF2">
    <property type="entry name" value="AMINOALKYLPHOSPHONATE N-ACETYLTRANSFERASE-RELATED"/>
    <property type="match status" value="1"/>
</dbReference>